<dbReference type="Proteomes" id="UP000215563">
    <property type="component" value="Unassembled WGS sequence"/>
</dbReference>
<organism evidence="1 2">
    <name type="scientific">Amycolatopsis alba DSM 44262</name>
    <dbReference type="NCBI Taxonomy" id="1125972"/>
    <lineage>
        <taxon>Bacteria</taxon>
        <taxon>Bacillati</taxon>
        <taxon>Actinomycetota</taxon>
        <taxon>Actinomycetes</taxon>
        <taxon>Pseudonocardiales</taxon>
        <taxon>Pseudonocardiaceae</taxon>
        <taxon>Amycolatopsis</taxon>
    </lineage>
</organism>
<sequence>MTARQLGGQVLTRRLFGAGAALVLAGGFLLTGTGVAAADSWISVEYQDSGSYPFTRGDARFYPDVLNEQVEVCDRMDDGLTVSAQLRFHGAVQLEVTDRTGADIFCAKQNLDIPEGTPVSLRVCVQNLDCTAWHDGVS</sequence>
<proteinExistence type="predicted"/>
<gene>
    <name evidence="1" type="ORF">CFP75_15935</name>
</gene>
<dbReference type="EMBL" id="NMQU01000041">
    <property type="protein sequence ID" value="OXM50387.1"/>
    <property type="molecule type" value="Genomic_DNA"/>
</dbReference>
<reference evidence="1 2" key="1">
    <citation type="submission" date="2017-07" db="EMBL/GenBank/DDBJ databases">
        <title>Amycolatopsis alba DSM 44262 Genome sequencing and assembly.</title>
        <authorList>
            <person name="Kaur N."/>
            <person name="Mayilraj S."/>
        </authorList>
    </citation>
    <scope>NUCLEOTIDE SEQUENCE [LARGE SCALE GENOMIC DNA]</scope>
    <source>
        <strain evidence="1 2">DSM 44262</strain>
    </source>
</reference>
<comment type="caution">
    <text evidence="1">The sequence shown here is derived from an EMBL/GenBank/DDBJ whole genome shotgun (WGS) entry which is preliminary data.</text>
</comment>
<name>A0A229RUM5_AMYAL</name>
<keyword evidence="2" id="KW-1185">Reference proteome</keyword>
<evidence type="ECO:0000313" key="2">
    <source>
        <dbReference type="Proteomes" id="UP000215563"/>
    </source>
</evidence>
<evidence type="ECO:0000313" key="1">
    <source>
        <dbReference type="EMBL" id="OXM50387.1"/>
    </source>
</evidence>
<dbReference type="AlphaFoldDB" id="A0A229RUM5"/>
<accession>A0A229RUM5</accession>
<protein>
    <submittedName>
        <fullName evidence="1">Uncharacterized protein</fullName>
    </submittedName>
</protein>